<keyword evidence="7 9" id="KW-1133">Transmembrane helix</keyword>
<comment type="caution">
    <text evidence="11">The sequence shown here is derived from an EMBL/GenBank/DDBJ whole genome shotgun (WGS) entry which is preliminary data.</text>
</comment>
<evidence type="ECO:0000256" key="5">
    <source>
        <dbReference type="ARBA" id="ARBA00022692"/>
    </source>
</evidence>
<dbReference type="Pfam" id="PF02743">
    <property type="entry name" value="dCache_1"/>
    <property type="match status" value="1"/>
</dbReference>
<keyword evidence="3" id="KW-0597">Phosphoprotein</keyword>
<dbReference type="Pfam" id="PF02518">
    <property type="entry name" value="HATPase_c"/>
    <property type="match status" value="1"/>
</dbReference>
<dbReference type="InterPro" id="IPR051552">
    <property type="entry name" value="HptR"/>
</dbReference>
<evidence type="ECO:0000256" key="4">
    <source>
        <dbReference type="ARBA" id="ARBA00022679"/>
    </source>
</evidence>
<keyword evidence="12" id="KW-1185">Reference proteome</keyword>
<accession>A0ABX1ZQH7</accession>
<gene>
    <name evidence="11" type="ORF">GC097_14100</name>
</gene>
<dbReference type="Pfam" id="PF06580">
    <property type="entry name" value="His_kinase"/>
    <property type="match status" value="1"/>
</dbReference>
<evidence type="ECO:0000256" key="1">
    <source>
        <dbReference type="ARBA" id="ARBA00004651"/>
    </source>
</evidence>
<sequence>MGLWRRAFQHKGIRFKLLVYFLSLILLPILTIGLISDIIYTSSIERETNLHAQEIIEQIQKNVEFYISDMDHIEHYISQDPSMLAFFQIGNTLEPNRVSIETEVRRLLRTYTEVHPEIAGIVVVNERDLYISNEQYRISRDPLTREDWYQRAIASKGELLLISRPIGRNLTSGNQVNAEEVLSVVKAIQNPTTHEFVGVISIDFMLDTIEKMIQKITLGKTGFVYMMDAAGEVVYSPDNPVVYRINAQWLGDRSNRQFTQTINHNQYQIIFTQSEYTKWKIIGVFSFKETFKEASKIRFYTLIIAIFTIILAVILAFFYTSSIANPLNKLKNLMRKVQNGDLNVRFDNQYHDEIGQVGNGFNSMLEEIRNLIDLVYKEQQGKRESEIKILQAQIKPHFLYNTLDAIQWMAHERGATDLVEMIDALTHFFRIGLSKGKETLTVSDEIAHVRSYLIIQKIRYEEKLEYEIDCEDGLDHLLILKLTLQPLVENAIYHGIKARRGIGKVSVKAKIVQGMLYCSVSDNGIGIQPEKLKEIRQMLEKSGKDTSALQGFGIYNVNERIKLNYGSEYGLIFHSEYGAGTTVEVWHPLLEKLVILK</sequence>
<dbReference type="Gene3D" id="3.30.450.20">
    <property type="entry name" value="PAS domain"/>
    <property type="match status" value="1"/>
</dbReference>
<reference evidence="11 12" key="1">
    <citation type="submission" date="2019-10" db="EMBL/GenBank/DDBJ databases">
        <title>Description of Paenibacillus pedi sp. nov.</title>
        <authorList>
            <person name="Carlier A."/>
            <person name="Qi S."/>
        </authorList>
    </citation>
    <scope>NUCLEOTIDE SEQUENCE [LARGE SCALE GENOMIC DNA]</scope>
    <source>
        <strain evidence="11 12">LMG 31457</strain>
    </source>
</reference>
<dbReference type="InterPro" id="IPR036890">
    <property type="entry name" value="HATPase_C_sf"/>
</dbReference>
<dbReference type="Gene3D" id="1.10.8.500">
    <property type="entry name" value="HAMP domain in histidine kinase"/>
    <property type="match status" value="1"/>
</dbReference>
<dbReference type="InterPro" id="IPR010559">
    <property type="entry name" value="Sig_transdc_His_kin_internal"/>
</dbReference>
<dbReference type="PANTHER" id="PTHR42713">
    <property type="entry name" value="HISTIDINE KINASE-RELATED"/>
    <property type="match status" value="1"/>
</dbReference>
<feature type="transmembrane region" description="Helical" evidence="9">
    <location>
        <begin position="20"/>
        <end position="40"/>
    </location>
</feature>
<evidence type="ECO:0000313" key="11">
    <source>
        <dbReference type="EMBL" id="NOV01147.1"/>
    </source>
</evidence>
<dbReference type="SUPFAM" id="SSF158472">
    <property type="entry name" value="HAMP domain-like"/>
    <property type="match status" value="1"/>
</dbReference>
<organism evidence="11 12">
    <name type="scientific">Paenibacillus planticolens</name>
    <dbReference type="NCBI Taxonomy" id="2654976"/>
    <lineage>
        <taxon>Bacteria</taxon>
        <taxon>Bacillati</taxon>
        <taxon>Bacillota</taxon>
        <taxon>Bacilli</taxon>
        <taxon>Bacillales</taxon>
        <taxon>Paenibacillaceae</taxon>
        <taxon>Paenibacillus</taxon>
    </lineage>
</organism>
<dbReference type="EMBL" id="WHNZ01000027">
    <property type="protein sequence ID" value="NOV01147.1"/>
    <property type="molecule type" value="Genomic_DNA"/>
</dbReference>
<evidence type="ECO:0000256" key="8">
    <source>
        <dbReference type="ARBA" id="ARBA00023136"/>
    </source>
</evidence>
<evidence type="ECO:0000313" key="12">
    <source>
        <dbReference type="Proteomes" id="UP000618579"/>
    </source>
</evidence>
<dbReference type="PANTHER" id="PTHR42713:SF2">
    <property type="entry name" value="TWO-COMPONENT SENSOR KINASE YESM"/>
    <property type="match status" value="1"/>
</dbReference>
<name>A0ABX1ZQH7_9BACL</name>
<dbReference type="InterPro" id="IPR003594">
    <property type="entry name" value="HATPase_dom"/>
</dbReference>
<evidence type="ECO:0000256" key="6">
    <source>
        <dbReference type="ARBA" id="ARBA00022777"/>
    </source>
</evidence>
<protein>
    <submittedName>
        <fullName evidence="11">HAMP domain-containing protein</fullName>
    </submittedName>
</protein>
<evidence type="ECO:0000256" key="9">
    <source>
        <dbReference type="SAM" id="Phobius"/>
    </source>
</evidence>
<dbReference type="Pfam" id="PF00672">
    <property type="entry name" value="HAMP"/>
    <property type="match status" value="1"/>
</dbReference>
<evidence type="ECO:0000256" key="3">
    <source>
        <dbReference type="ARBA" id="ARBA00022553"/>
    </source>
</evidence>
<dbReference type="Gene3D" id="3.30.565.10">
    <property type="entry name" value="Histidine kinase-like ATPase, C-terminal domain"/>
    <property type="match status" value="1"/>
</dbReference>
<proteinExistence type="predicted"/>
<dbReference type="PROSITE" id="PS50885">
    <property type="entry name" value="HAMP"/>
    <property type="match status" value="1"/>
</dbReference>
<keyword evidence="8 9" id="KW-0472">Membrane</keyword>
<dbReference type="SUPFAM" id="SSF55874">
    <property type="entry name" value="ATPase domain of HSP90 chaperone/DNA topoisomerase II/histidine kinase"/>
    <property type="match status" value="1"/>
</dbReference>
<feature type="transmembrane region" description="Helical" evidence="9">
    <location>
        <begin position="297"/>
        <end position="319"/>
    </location>
</feature>
<evidence type="ECO:0000259" key="10">
    <source>
        <dbReference type="PROSITE" id="PS50885"/>
    </source>
</evidence>
<comment type="subcellular location">
    <subcellularLocation>
        <location evidence="1">Cell membrane</location>
        <topology evidence="1">Multi-pass membrane protein</topology>
    </subcellularLocation>
</comment>
<keyword evidence="5 9" id="KW-0812">Transmembrane</keyword>
<dbReference type="CDD" id="cd18773">
    <property type="entry name" value="PDC1_HK_sensor"/>
    <property type="match status" value="1"/>
</dbReference>
<keyword evidence="6" id="KW-0418">Kinase</keyword>
<dbReference type="Proteomes" id="UP000618579">
    <property type="component" value="Unassembled WGS sequence"/>
</dbReference>
<dbReference type="CDD" id="cd06225">
    <property type="entry name" value="HAMP"/>
    <property type="match status" value="1"/>
</dbReference>
<dbReference type="SMART" id="SM00387">
    <property type="entry name" value="HATPase_c"/>
    <property type="match status" value="1"/>
</dbReference>
<feature type="domain" description="HAMP" evidence="10">
    <location>
        <begin position="321"/>
        <end position="373"/>
    </location>
</feature>
<dbReference type="SMART" id="SM00304">
    <property type="entry name" value="HAMP"/>
    <property type="match status" value="1"/>
</dbReference>
<dbReference type="InterPro" id="IPR003660">
    <property type="entry name" value="HAMP_dom"/>
</dbReference>
<keyword evidence="2" id="KW-1003">Cell membrane</keyword>
<dbReference type="InterPro" id="IPR033479">
    <property type="entry name" value="dCache_1"/>
</dbReference>
<evidence type="ECO:0000256" key="7">
    <source>
        <dbReference type="ARBA" id="ARBA00022989"/>
    </source>
</evidence>
<evidence type="ECO:0000256" key="2">
    <source>
        <dbReference type="ARBA" id="ARBA00022475"/>
    </source>
</evidence>
<keyword evidence="4" id="KW-0808">Transferase</keyword>